<dbReference type="Proteomes" id="UP000773462">
    <property type="component" value="Unassembled WGS sequence"/>
</dbReference>
<dbReference type="RefSeq" id="WP_209871434.1">
    <property type="nucleotide sequence ID" value="NZ_JAGGLV010000004.1"/>
</dbReference>
<comment type="caution">
    <text evidence="2">The sequence shown here is derived from an EMBL/GenBank/DDBJ whole genome shotgun (WGS) entry which is preliminary data.</text>
</comment>
<feature type="domain" description="Polymerase nucleotidyl transferase" evidence="1">
    <location>
        <begin position="9"/>
        <end position="68"/>
    </location>
</feature>
<dbReference type="InterPro" id="IPR043519">
    <property type="entry name" value="NT_sf"/>
</dbReference>
<name>A0ABS4NNB8_9BACL</name>
<protein>
    <submittedName>
        <fullName evidence="2">Nucleotidyltransferase</fullName>
    </submittedName>
</protein>
<keyword evidence="3" id="KW-1185">Reference proteome</keyword>
<organism evidence="2 3">
    <name type="scientific">Paenibacillus silagei</name>
    <dbReference type="NCBI Taxonomy" id="1670801"/>
    <lineage>
        <taxon>Bacteria</taxon>
        <taxon>Bacillati</taxon>
        <taxon>Bacillota</taxon>
        <taxon>Bacilli</taxon>
        <taxon>Bacillales</taxon>
        <taxon>Paenibacillaceae</taxon>
        <taxon>Paenibacillus</taxon>
    </lineage>
</organism>
<dbReference type="Pfam" id="PF01909">
    <property type="entry name" value="NTP_transf_2"/>
    <property type="match status" value="1"/>
</dbReference>
<evidence type="ECO:0000259" key="1">
    <source>
        <dbReference type="Pfam" id="PF01909"/>
    </source>
</evidence>
<evidence type="ECO:0000313" key="3">
    <source>
        <dbReference type="Proteomes" id="UP000773462"/>
    </source>
</evidence>
<accession>A0ABS4NNB8</accession>
<dbReference type="EMBL" id="JAGGLV010000004">
    <property type="protein sequence ID" value="MBP2111556.1"/>
    <property type="molecule type" value="Genomic_DNA"/>
</dbReference>
<dbReference type="CDD" id="cd05403">
    <property type="entry name" value="NT_KNTase_like"/>
    <property type="match status" value="1"/>
</dbReference>
<gene>
    <name evidence="2" type="ORF">J2Z70_001697</name>
</gene>
<dbReference type="InterPro" id="IPR002934">
    <property type="entry name" value="Polymerase_NTP_transf_dom"/>
</dbReference>
<sequence length="262" mass="29722">MYAHHRQTLEKLAEKLEQDPACLAAITSGSVAKGTASETSDVDVHLVFTDEAYAEYEQNGRLSYVDREVSTYEGGYADIKVINRRFLELAAQRGNEPTRYAFTGAEVLFSRIPELYELVARIPVYPEENRERNLREFCAQIYLYGLYFAKEAGQKNDAYLLAHTAVQLVFFSGRMILAYNRLLFPSPKGLLDAVDAAEAQPKNFRTLATELLQSPSAHKSVRFAAKMLTFYNHGLSFEQALGIYVLNNERAWMEQPPSLQDR</sequence>
<evidence type="ECO:0000313" key="2">
    <source>
        <dbReference type="EMBL" id="MBP2111556.1"/>
    </source>
</evidence>
<dbReference type="SUPFAM" id="SSF81301">
    <property type="entry name" value="Nucleotidyltransferase"/>
    <property type="match status" value="1"/>
</dbReference>
<reference evidence="2 3" key="1">
    <citation type="submission" date="2021-03" db="EMBL/GenBank/DDBJ databases">
        <title>Genomic Encyclopedia of Type Strains, Phase IV (KMG-IV): sequencing the most valuable type-strain genomes for metagenomic binning, comparative biology and taxonomic classification.</title>
        <authorList>
            <person name="Goeker M."/>
        </authorList>
    </citation>
    <scope>NUCLEOTIDE SEQUENCE [LARGE SCALE GENOMIC DNA]</scope>
    <source>
        <strain evidence="2 3">DSM 101953</strain>
    </source>
</reference>
<proteinExistence type="predicted"/>
<dbReference type="Gene3D" id="3.30.460.10">
    <property type="entry name" value="Beta Polymerase, domain 2"/>
    <property type="match status" value="1"/>
</dbReference>